<dbReference type="Proteomes" id="UP000528460">
    <property type="component" value="Unassembled WGS sequence"/>
</dbReference>
<comment type="subcellular location">
    <subcellularLocation>
        <location evidence="1">Cell outer membrane</location>
        <topology evidence="1">Multi-pass membrane protein</topology>
    </subcellularLocation>
</comment>
<keyword evidence="4" id="KW-1134">Transmembrane beta strand</keyword>
<dbReference type="EMBL" id="JABFJW010000450">
    <property type="protein sequence ID" value="NOK14330.1"/>
    <property type="molecule type" value="Genomic_DNA"/>
</dbReference>
<dbReference type="Pfam" id="PF22461">
    <property type="entry name" value="SLBB_2"/>
    <property type="match status" value="2"/>
</dbReference>
<dbReference type="PANTHER" id="PTHR33619:SF3">
    <property type="entry name" value="POLYSACCHARIDE EXPORT PROTEIN GFCE-RELATED"/>
    <property type="match status" value="1"/>
</dbReference>
<feature type="domain" description="Polysaccharide export protein N-terminal" evidence="16">
    <location>
        <begin position="82"/>
        <end position="167"/>
    </location>
</feature>
<feature type="chain" id="PRO_5030884078" evidence="15">
    <location>
        <begin position="22"/>
        <end position="377"/>
    </location>
</feature>
<keyword evidence="14" id="KW-0449">Lipoprotein</keyword>
<evidence type="ECO:0000256" key="7">
    <source>
        <dbReference type="ARBA" id="ARBA00022729"/>
    </source>
</evidence>
<evidence type="ECO:0000256" key="8">
    <source>
        <dbReference type="ARBA" id="ARBA00023047"/>
    </source>
</evidence>
<keyword evidence="3" id="KW-0813">Transport</keyword>
<comment type="similarity">
    <text evidence="2">Belongs to the BexD/CtrA/VexA family.</text>
</comment>
<keyword evidence="5" id="KW-0762">Sugar transport</keyword>
<dbReference type="InterPro" id="IPR049712">
    <property type="entry name" value="Poly_export"/>
</dbReference>
<evidence type="ECO:0000256" key="5">
    <source>
        <dbReference type="ARBA" id="ARBA00022597"/>
    </source>
</evidence>
<evidence type="ECO:0000256" key="13">
    <source>
        <dbReference type="ARBA" id="ARBA00023237"/>
    </source>
</evidence>
<dbReference type="Pfam" id="PF02563">
    <property type="entry name" value="Poly_export"/>
    <property type="match status" value="1"/>
</dbReference>
<comment type="caution">
    <text evidence="18">The sequence shown here is derived from an EMBL/GenBank/DDBJ whole genome shotgun (WGS) entry which is preliminary data.</text>
</comment>
<name>A0A7Y4K027_9BACT</name>
<evidence type="ECO:0000256" key="1">
    <source>
        <dbReference type="ARBA" id="ARBA00004571"/>
    </source>
</evidence>
<dbReference type="GO" id="GO:0015159">
    <property type="term" value="F:polysaccharide transmembrane transporter activity"/>
    <property type="evidence" value="ECO:0007669"/>
    <property type="project" value="InterPro"/>
</dbReference>
<evidence type="ECO:0000256" key="9">
    <source>
        <dbReference type="ARBA" id="ARBA00023065"/>
    </source>
</evidence>
<evidence type="ECO:0000256" key="2">
    <source>
        <dbReference type="ARBA" id="ARBA00009450"/>
    </source>
</evidence>
<keyword evidence="6" id="KW-0812">Transmembrane</keyword>
<keyword evidence="11" id="KW-0472">Membrane</keyword>
<evidence type="ECO:0000259" key="16">
    <source>
        <dbReference type="Pfam" id="PF02563"/>
    </source>
</evidence>
<keyword evidence="13" id="KW-0998">Cell outer membrane</keyword>
<proteinExistence type="inferred from homology"/>
<dbReference type="GO" id="GO:0015288">
    <property type="term" value="F:porin activity"/>
    <property type="evidence" value="ECO:0007669"/>
    <property type="project" value="UniProtKB-KW"/>
</dbReference>
<keyword evidence="8" id="KW-0625">Polysaccharide transport</keyword>
<keyword evidence="7 15" id="KW-0732">Signal</keyword>
<dbReference type="InterPro" id="IPR054765">
    <property type="entry name" value="SLBB_dom"/>
</dbReference>
<feature type="domain" description="SLBB" evidence="17">
    <location>
        <begin position="258"/>
        <end position="339"/>
    </location>
</feature>
<evidence type="ECO:0000256" key="14">
    <source>
        <dbReference type="ARBA" id="ARBA00023288"/>
    </source>
</evidence>
<feature type="domain" description="SLBB" evidence="17">
    <location>
        <begin position="173"/>
        <end position="251"/>
    </location>
</feature>
<dbReference type="Gene3D" id="3.10.560.10">
    <property type="entry name" value="Outer membrane lipoprotein wza domain like"/>
    <property type="match status" value="2"/>
</dbReference>
<evidence type="ECO:0000256" key="15">
    <source>
        <dbReference type="SAM" id="SignalP"/>
    </source>
</evidence>
<evidence type="ECO:0000256" key="11">
    <source>
        <dbReference type="ARBA" id="ARBA00023136"/>
    </source>
</evidence>
<dbReference type="NCBIfam" id="NF011658">
    <property type="entry name" value="PRK15078.1"/>
    <property type="match status" value="1"/>
</dbReference>
<protein>
    <submittedName>
        <fullName evidence="18">Sugar ABC transporter substrate-binding protein</fullName>
    </submittedName>
</protein>
<dbReference type="PANTHER" id="PTHR33619">
    <property type="entry name" value="POLYSACCHARIDE EXPORT PROTEIN GFCE-RELATED"/>
    <property type="match status" value="1"/>
</dbReference>
<dbReference type="InterPro" id="IPR003715">
    <property type="entry name" value="Poly_export_N"/>
</dbReference>
<evidence type="ECO:0000313" key="18">
    <source>
        <dbReference type="EMBL" id="NOK14330.1"/>
    </source>
</evidence>
<dbReference type="GO" id="GO:0009279">
    <property type="term" value="C:cell outer membrane"/>
    <property type="evidence" value="ECO:0007669"/>
    <property type="project" value="UniProtKB-SubCell"/>
</dbReference>
<evidence type="ECO:0000256" key="6">
    <source>
        <dbReference type="ARBA" id="ARBA00022692"/>
    </source>
</evidence>
<sequence>MPRPMKHALLLAAVFCMSACAWGPGMQMDEDAFRERYAGKADAGTDGAYEILPIDASLLRHQLEARRQVRPTPRVDPLAQVATDYDYRVTAHDVLSVIVWDHPELTIPAGEFRPAEATGHPVAADGTMFYPHVGNILVAGKTLREIRELLTQKLASVIEKPQLDVRVVGFRGQKVQVTGEVVAPSTLPITDVPLRVQDAIAQAKGFSTEADLRTVTLSRGGATFTLDLQALYEQGDVSQNWLLQDGDIVNVADRSRNKVFVLGEVRKPSSRVMVKGRMTLAEAIGDTEGFDPLTSNPSRVYVIRGSFERPSIFKLDAKSPDALLLAEQFQLQPRDVVFVSAHDLTRWNRIIEQIQPTVQLLWQAVDIGDRTIIIENP</sequence>
<evidence type="ECO:0000256" key="4">
    <source>
        <dbReference type="ARBA" id="ARBA00022452"/>
    </source>
</evidence>
<evidence type="ECO:0000256" key="12">
    <source>
        <dbReference type="ARBA" id="ARBA00023139"/>
    </source>
</evidence>
<dbReference type="AlphaFoldDB" id="A0A7Y4K027"/>
<feature type="signal peptide" evidence="15">
    <location>
        <begin position="1"/>
        <end position="21"/>
    </location>
</feature>
<organism evidence="18 19">
    <name type="scientific">Corallococcus exercitus</name>
    <dbReference type="NCBI Taxonomy" id="2316736"/>
    <lineage>
        <taxon>Bacteria</taxon>
        <taxon>Pseudomonadati</taxon>
        <taxon>Myxococcota</taxon>
        <taxon>Myxococcia</taxon>
        <taxon>Myxococcales</taxon>
        <taxon>Cystobacterineae</taxon>
        <taxon>Myxococcaceae</taxon>
        <taxon>Corallococcus</taxon>
    </lineage>
</organism>
<evidence type="ECO:0000313" key="19">
    <source>
        <dbReference type="Proteomes" id="UP000528460"/>
    </source>
</evidence>
<dbReference type="GO" id="GO:0046930">
    <property type="term" value="C:pore complex"/>
    <property type="evidence" value="ECO:0007669"/>
    <property type="project" value="UniProtKB-KW"/>
</dbReference>
<keyword evidence="10" id="KW-0626">Porin</keyword>
<accession>A0A7Y4K027</accession>
<evidence type="ECO:0000259" key="17">
    <source>
        <dbReference type="Pfam" id="PF22461"/>
    </source>
</evidence>
<evidence type="ECO:0000256" key="3">
    <source>
        <dbReference type="ARBA" id="ARBA00022448"/>
    </source>
</evidence>
<gene>
    <name evidence="18" type="ORF">HNS30_35365</name>
</gene>
<reference evidence="18 19" key="1">
    <citation type="submission" date="2020-05" db="EMBL/GenBank/DDBJ databases">
        <authorList>
            <person name="Whitworth D."/>
        </authorList>
    </citation>
    <scope>NUCLEOTIDE SEQUENCE [LARGE SCALE GENOMIC DNA]</scope>
    <source>
        <strain evidence="18 19">CA046A</strain>
    </source>
</reference>
<keyword evidence="12" id="KW-0564">Palmitate</keyword>
<keyword evidence="9" id="KW-0406">Ion transport</keyword>
<dbReference type="GO" id="GO:0006811">
    <property type="term" value="P:monoatomic ion transport"/>
    <property type="evidence" value="ECO:0007669"/>
    <property type="project" value="UniProtKB-KW"/>
</dbReference>
<evidence type="ECO:0000256" key="10">
    <source>
        <dbReference type="ARBA" id="ARBA00023114"/>
    </source>
</evidence>
<dbReference type="Gene3D" id="3.30.1950.10">
    <property type="entry name" value="wza like domain"/>
    <property type="match status" value="1"/>
</dbReference>